<keyword evidence="4" id="KW-1185">Reference proteome</keyword>
<dbReference type="PANTHER" id="PTHR31182:SF21">
    <property type="entry name" value="C2 NT-TYPE DOMAIN-CONTAINING PROTEIN"/>
    <property type="match status" value="1"/>
</dbReference>
<feature type="region of interest" description="Disordered" evidence="1">
    <location>
        <begin position="220"/>
        <end position="262"/>
    </location>
</feature>
<proteinExistence type="predicted"/>
<dbReference type="AlphaFoldDB" id="A0A9D4V0M6"/>
<evidence type="ECO:0000256" key="1">
    <source>
        <dbReference type="SAM" id="MobiDB-lite"/>
    </source>
</evidence>
<sequence length="706" mass="78546">MVVNMMKWRPWLTTPTRCFQVKLKLHCLEGLSALLAAKSGDLGTVSSPSKSSGELNTMMVNVKWKGPRRALGSRFKRSLKRAKTTARFLEDSPLVTWNEEFEHTCILTLTKDGQFLPWDICFVVNQVNTKSKSIVLGTAWMNVAKFVPMIGNMKQTAKIHVLTSSGMRSPASLVVTADFVELRTSESAGFDHPVLSCIGGPLLCTVDAQLVEAAADEKQKVAKSSPSSEGNDSVSFPKLESTSDSSRDSVDSDSTVEWDGEEGIDPQELYVNGYGPLMGVNLVVEGALSHCKESFQVLDDHVSSISESPNAGDRVPDPDQSGTVLSAAEVALTSSSMRNILGWRKRKLKFRLSRWRGEPLLNKEYGEDGGDDIDFDRRFTSVPAKTPESQTDGSSSTTPECLDFGDEHFAIGSWERREFVSRDGQMKLEGDVFFATIDQRSERAAGESACTALVAVISAWLHQNPGRMPIKAELDTLIREGSADWRELCNRAAYEDLFPDGHFDFETVINAKVRPLEELPEKSYIGFFQLNSLEDGCDYLQGAMSFDSIWEEIITKKEAHAAIYAVSWNDHFFILKVEDKETRLFLNPSVETEKEELANSLSSLDEKSTREAKQLDANDPLDSKVSANEGLKEADGRLLSPRSEIFYSGKEACKEFIKGFFAALPLRELERDIRKGLHGHILHQRLQIEFHYTSLVERQAVSSCDS</sequence>
<organism evidence="3 4">
    <name type="scientific">Adiantum capillus-veneris</name>
    <name type="common">Maidenhair fern</name>
    <dbReference type="NCBI Taxonomy" id="13818"/>
    <lineage>
        <taxon>Eukaryota</taxon>
        <taxon>Viridiplantae</taxon>
        <taxon>Streptophyta</taxon>
        <taxon>Embryophyta</taxon>
        <taxon>Tracheophyta</taxon>
        <taxon>Polypodiopsida</taxon>
        <taxon>Polypodiidae</taxon>
        <taxon>Polypodiales</taxon>
        <taxon>Pteridineae</taxon>
        <taxon>Pteridaceae</taxon>
        <taxon>Vittarioideae</taxon>
        <taxon>Adiantum</taxon>
    </lineage>
</organism>
<feature type="domain" description="C2 NT-type" evidence="2">
    <location>
        <begin position="9"/>
        <end position="181"/>
    </location>
</feature>
<dbReference type="InterPro" id="IPR019448">
    <property type="entry name" value="NT-C2"/>
</dbReference>
<accession>A0A9D4V0M6</accession>
<dbReference type="Proteomes" id="UP000886520">
    <property type="component" value="Chromosome 7"/>
</dbReference>
<feature type="region of interest" description="Disordered" evidence="1">
    <location>
        <begin position="597"/>
        <end position="626"/>
    </location>
</feature>
<dbReference type="OrthoDB" id="733571at2759"/>
<feature type="compositionally biased region" description="Basic and acidic residues" evidence="1">
    <location>
        <begin position="604"/>
        <end position="616"/>
    </location>
</feature>
<dbReference type="Pfam" id="PF10358">
    <property type="entry name" value="NT-C2"/>
    <property type="match status" value="1"/>
</dbReference>
<evidence type="ECO:0000313" key="4">
    <source>
        <dbReference type="Proteomes" id="UP000886520"/>
    </source>
</evidence>
<protein>
    <recommendedName>
        <fullName evidence="2">C2 NT-type domain-containing protein</fullName>
    </recommendedName>
</protein>
<gene>
    <name evidence="3" type="ORF">GOP47_0007258</name>
</gene>
<dbReference type="EMBL" id="JABFUD020000007">
    <property type="protein sequence ID" value="KAI5077434.1"/>
    <property type="molecule type" value="Genomic_DNA"/>
</dbReference>
<name>A0A9D4V0M6_ADICA</name>
<dbReference type="PROSITE" id="PS51840">
    <property type="entry name" value="C2_NT"/>
    <property type="match status" value="1"/>
</dbReference>
<feature type="compositionally biased region" description="Polar residues" evidence="1">
    <location>
        <begin position="222"/>
        <end position="234"/>
    </location>
</feature>
<evidence type="ECO:0000313" key="3">
    <source>
        <dbReference type="EMBL" id="KAI5077434.1"/>
    </source>
</evidence>
<comment type="caution">
    <text evidence="3">The sequence shown here is derived from an EMBL/GenBank/DDBJ whole genome shotgun (WGS) entry which is preliminary data.</text>
</comment>
<evidence type="ECO:0000259" key="2">
    <source>
        <dbReference type="PROSITE" id="PS51840"/>
    </source>
</evidence>
<dbReference type="PANTHER" id="PTHR31182">
    <property type="entry name" value="C2 NT-TYPE DOMAIN-CONTAINING PROTEIN"/>
    <property type="match status" value="1"/>
</dbReference>
<reference evidence="3" key="1">
    <citation type="submission" date="2021-01" db="EMBL/GenBank/DDBJ databases">
        <title>Adiantum capillus-veneris genome.</title>
        <authorList>
            <person name="Fang Y."/>
            <person name="Liao Q."/>
        </authorList>
    </citation>
    <scope>NUCLEOTIDE SEQUENCE</scope>
    <source>
        <strain evidence="3">H3</strain>
        <tissue evidence="3">Leaf</tissue>
    </source>
</reference>